<keyword evidence="3" id="KW-1185">Reference proteome</keyword>
<gene>
    <name evidence="2" type="ORF">GL263_15000</name>
</gene>
<proteinExistence type="predicted"/>
<reference evidence="3" key="1">
    <citation type="journal article" date="2020" name="Syst. Appl. Microbiol.">
        <title>Streptomyces alkaliterrae sp. nov., isolated from an alkaline soil, and emended descriptions of Streptomyces alkaliphilus, Streptomyces calidiresistens and Streptomyces durbertensis.</title>
        <authorList>
            <person name="Swiecimska M."/>
            <person name="Golinska P."/>
            <person name="Nouioui I."/>
            <person name="Wypij M."/>
            <person name="Rai M."/>
            <person name="Sangal V."/>
            <person name="Goodfellow M."/>
        </authorList>
    </citation>
    <scope>NUCLEOTIDE SEQUENCE [LARGE SCALE GENOMIC DNA]</scope>
    <source>
        <strain evidence="3">DSM 104538</strain>
    </source>
</reference>
<feature type="region of interest" description="Disordered" evidence="1">
    <location>
        <begin position="87"/>
        <end position="135"/>
    </location>
</feature>
<sequence length="135" mass="14523">MTIDESSRFVRLQVELVLEVADADALTRAAVAHVESDELIPDEERAHAVSAVTDRTDGVAEAIAYLVDPIDLVGEAPGVELAQASWSSETVDYDPKNSWPYASPGEPYEAWETDDEDYLDPADGAGPAPRGRHAG</sequence>
<comment type="caution">
    <text evidence="2">The sequence shown here is derived from an EMBL/GenBank/DDBJ whole genome shotgun (WGS) entry which is preliminary data.</text>
</comment>
<dbReference type="Proteomes" id="UP000766698">
    <property type="component" value="Unassembled WGS sequence"/>
</dbReference>
<accession>A0ABR6EIF8</accession>
<evidence type="ECO:0000313" key="3">
    <source>
        <dbReference type="Proteomes" id="UP000766698"/>
    </source>
</evidence>
<dbReference type="RefSeq" id="WP_182856205.1">
    <property type="nucleotide sequence ID" value="NZ_WMLF01000203.1"/>
</dbReference>
<feature type="compositionally biased region" description="Acidic residues" evidence="1">
    <location>
        <begin position="109"/>
        <end position="120"/>
    </location>
</feature>
<protein>
    <submittedName>
        <fullName evidence="2">Uncharacterized protein</fullName>
    </submittedName>
</protein>
<dbReference type="EMBL" id="WMLF01000203">
    <property type="protein sequence ID" value="MBB1244862.1"/>
    <property type="molecule type" value="Genomic_DNA"/>
</dbReference>
<evidence type="ECO:0000313" key="2">
    <source>
        <dbReference type="EMBL" id="MBB1244862.1"/>
    </source>
</evidence>
<name>A0ABR6EIF8_9ACTN</name>
<organism evidence="2 3">
    <name type="scientific">Streptomyces durbertensis</name>
    <dbReference type="NCBI Taxonomy" id="2448886"/>
    <lineage>
        <taxon>Bacteria</taxon>
        <taxon>Bacillati</taxon>
        <taxon>Actinomycetota</taxon>
        <taxon>Actinomycetes</taxon>
        <taxon>Kitasatosporales</taxon>
        <taxon>Streptomycetaceae</taxon>
        <taxon>Streptomyces</taxon>
    </lineage>
</organism>
<evidence type="ECO:0000256" key="1">
    <source>
        <dbReference type="SAM" id="MobiDB-lite"/>
    </source>
</evidence>